<organism evidence="1 2">
    <name type="scientific">Meiothermus taiwanensis</name>
    <dbReference type="NCBI Taxonomy" id="172827"/>
    <lineage>
        <taxon>Bacteria</taxon>
        <taxon>Thermotogati</taxon>
        <taxon>Deinococcota</taxon>
        <taxon>Deinococci</taxon>
        <taxon>Thermales</taxon>
        <taxon>Thermaceae</taxon>
        <taxon>Meiothermus</taxon>
    </lineage>
</organism>
<dbReference type="Proteomes" id="UP000266089">
    <property type="component" value="Unassembled WGS sequence"/>
</dbReference>
<evidence type="ECO:0000313" key="1">
    <source>
        <dbReference type="EMBL" id="RIH75617.1"/>
    </source>
</evidence>
<gene>
    <name evidence="1" type="ORF">Mcate_02155</name>
</gene>
<reference evidence="1 2" key="1">
    <citation type="submission" date="2018-08" db="EMBL/GenBank/DDBJ databases">
        <title>Meiothermus cateniformans JCM 15151 genome sequencing project.</title>
        <authorList>
            <person name="Da Costa M.S."/>
            <person name="Albuquerque L."/>
            <person name="Raposo P."/>
            <person name="Froufe H.J.C."/>
            <person name="Barroso C.S."/>
            <person name="Egas C."/>
        </authorList>
    </citation>
    <scope>NUCLEOTIDE SEQUENCE [LARGE SCALE GENOMIC DNA]</scope>
    <source>
        <strain evidence="1 2">JCM 15151</strain>
    </source>
</reference>
<comment type="caution">
    <text evidence="1">The sequence shown here is derived from an EMBL/GenBank/DDBJ whole genome shotgun (WGS) entry which is preliminary data.</text>
</comment>
<dbReference type="RefSeq" id="WP_027887557.1">
    <property type="nucleotide sequence ID" value="NZ_JBHSXZ010000008.1"/>
</dbReference>
<dbReference type="InterPro" id="IPR029068">
    <property type="entry name" value="Glyas_Bleomycin-R_OHBP_Dase"/>
</dbReference>
<dbReference type="EMBL" id="QWKX01000062">
    <property type="protein sequence ID" value="RIH75617.1"/>
    <property type="molecule type" value="Genomic_DNA"/>
</dbReference>
<evidence type="ECO:0000313" key="2">
    <source>
        <dbReference type="Proteomes" id="UP000266089"/>
    </source>
</evidence>
<sequence length="247" mass="27859">MLEFRVSHVLLRFENLEAAVQNFRDLGFAVVRSPHWGGAWIYLPDGVLLEFLPHQGGLERFLARGGEILQSRLSQYGQRRLLDFCLTPKASFAELEAHLRAQDLSYETLGGWCPHLALPWFPLPLLFNPLMPQPIHLPSQHPNGVVGLHALCLHTPNLLGQTLRFRRLLGQQGFFENTAQGRRAIFTIGAHLLYLQTSIEEGLQTLILRTRHPLEGRLDRAQTQGVAIHLLGDPVLEPVLGDEKGER</sequence>
<dbReference type="SUPFAM" id="SSF54593">
    <property type="entry name" value="Glyoxalase/Bleomycin resistance protein/Dihydroxybiphenyl dioxygenase"/>
    <property type="match status" value="1"/>
</dbReference>
<accession>A0A399DU92</accession>
<dbReference type="AlphaFoldDB" id="A0A399DU92"/>
<evidence type="ECO:0008006" key="3">
    <source>
        <dbReference type="Google" id="ProtNLM"/>
    </source>
</evidence>
<name>A0A399DU92_9DEIN</name>
<dbReference type="OrthoDB" id="26898at2"/>
<protein>
    <recommendedName>
        <fullName evidence="3">Glyoxalase-like domain-containing protein</fullName>
    </recommendedName>
</protein>
<proteinExistence type="predicted"/>